<evidence type="ECO:0000313" key="1">
    <source>
        <dbReference type="EMBL" id="QHU17139.1"/>
    </source>
</evidence>
<reference evidence="1" key="1">
    <citation type="journal article" date="2020" name="Nature">
        <title>Giant virus diversity and host interactions through global metagenomics.</title>
        <authorList>
            <person name="Schulz F."/>
            <person name="Roux S."/>
            <person name="Paez-Espino D."/>
            <person name="Jungbluth S."/>
            <person name="Walsh D.A."/>
            <person name="Denef V.J."/>
            <person name="McMahon K.D."/>
            <person name="Konstantinidis K.T."/>
            <person name="Eloe-Fadrosh E.A."/>
            <person name="Kyrpides N.C."/>
            <person name="Woyke T."/>
        </authorList>
    </citation>
    <scope>NUCLEOTIDE SEQUENCE</scope>
    <source>
        <strain evidence="1">GVMAG-S-3300012000-57</strain>
    </source>
</reference>
<proteinExistence type="predicted"/>
<organism evidence="1">
    <name type="scientific">viral metagenome</name>
    <dbReference type="NCBI Taxonomy" id="1070528"/>
    <lineage>
        <taxon>unclassified sequences</taxon>
        <taxon>metagenomes</taxon>
        <taxon>organismal metagenomes</taxon>
    </lineage>
</organism>
<name>A0A6C0KHM9_9ZZZZ</name>
<dbReference type="EMBL" id="MN740898">
    <property type="protein sequence ID" value="QHU17139.1"/>
    <property type="molecule type" value="Genomic_DNA"/>
</dbReference>
<sequence length="76" mass="8786">MFSKIPGGFLFWGDLGNIHMFSKIPGGFLFWGDLGNTGSQKYLEGFYLGDLGKHRFSSPSEVFIWRTFRKIHIHIF</sequence>
<accession>A0A6C0KHM9</accession>
<protein>
    <submittedName>
        <fullName evidence="1">Uncharacterized protein</fullName>
    </submittedName>
</protein>
<dbReference type="AlphaFoldDB" id="A0A6C0KHM9"/>